<comment type="caution">
    <text evidence="2">The sequence shown here is derived from an EMBL/GenBank/DDBJ whole genome shotgun (WGS) entry which is preliminary data.</text>
</comment>
<keyword evidence="3" id="KW-1185">Reference proteome</keyword>
<organism evidence="2 3">
    <name type="scientific">Dovyalis caffra</name>
    <dbReference type="NCBI Taxonomy" id="77055"/>
    <lineage>
        <taxon>Eukaryota</taxon>
        <taxon>Viridiplantae</taxon>
        <taxon>Streptophyta</taxon>
        <taxon>Embryophyta</taxon>
        <taxon>Tracheophyta</taxon>
        <taxon>Spermatophyta</taxon>
        <taxon>Magnoliopsida</taxon>
        <taxon>eudicotyledons</taxon>
        <taxon>Gunneridae</taxon>
        <taxon>Pentapetalae</taxon>
        <taxon>rosids</taxon>
        <taxon>fabids</taxon>
        <taxon>Malpighiales</taxon>
        <taxon>Salicaceae</taxon>
        <taxon>Flacourtieae</taxon>
        <taxon>Dovyalis</taxon>
    </lineage>
</organism>
<proteinExistence type="predicted"/>
<reference evidence="2 3" key="1">
    <citation type="submission" date="2024-01" db="EMBL/GenBank/DDBJ databases">
        <authorList>
            <person name="Waweru B."/>
        </authorList>
    </citation>
    <scope>NUCLEOTIDE SEQUENCE [LARGE SCALE GENOMIC DNA]</scope>
</reference>
<evidence type="ECO:0000313" key="3">
    <source>
        <dbReference type="Proteomes" id="UP001314170"/>
    </source>
</evidence>
<sequence length="68" mass="7679">MTITVTRESVRHDSLRSTMGEQIGARSLEVRDSEDRPDRQCRSGVETGLRECGTTGEPEKEMKRGRVN</sequence>
<feature type="region of interest" description="Disordered" evidence="1">
    <location>
        <begin position="1"/>
        <end position="68"/>
    </location>
</feature>
<dbReference type="EMBL" id="CAWUPB010001197">
    <property type="protein sequence ID" value="CAK7356742.1"/>
    <property type="molecule type" value="Genomic_DNA"/>
</dbReference>
<dbReference type="AlphaFoldDB" id="A0AAV1SUP1"/>
<evidence type="ECO:0000256" key="1">
    <source>
        <dbReference type="SAM" id="MobiDB-lite"/>
    </source>
</evidence>
<dbReference type="Proteomes" id="UP001314170">
    <property type="component" value="Unassembled WGS sequence"/>
</dbReference>
<gene>
    <name evidence="2" type="ORF">DCAF_LOCUS27021</name>
</gene>
<feature type="compositionally biased region" description="Basic and acidic residues" evidence="1">
    <location>
        <begin position="28"/>
        <end position="41"/>
    </location>
</feature>
<feature type="compositionally biased region" description="Basic and acidic residues" evidence="1">
    <location>
        <begin position="57"/>
        <end position="68"/>
    </location>
</feature>
<accession>A0AAV1SUP1</accession>
<evidence type="ECO:0000313" key="2">
    <source>
        <dbReference type="EMBL" id="CAK7356742.1"/>
    </source>
</evidence>
<name>A0AAV1SUP1_9ROSI</name>
<protein>
    <submittedName>
        <fullName evidence="2">Uncharacterized protein</fullName>
    </submittedName>
</protein>